<protein>
    <submittedName>
        <fullName evidence="9">Carbohydrate ABC transporter permease</fullName>
    </submittedName>
</protein>
<feature type="domain" description="ABC transmembrane type-1" evidence="8">
    <location>
        <begin position="81"/>
        <end position="273"/>
    </location>
</feature>
<dbReference type="KEGG" id="halt:IM660_00590"/>
<keyword evidence="6 7" id="KW-0472">Membrane</keyword>
<comment type="similarity">
    <text evidence="7">Belongs to the binding-protein-dependent transport system permease family.</text>
</comment>
<evidence type="ECO:0000256" key="2">
    <source>
        <dbReference type="ARBA" id="ARBA00022448"/>
    </source>
</evidence>
<dbReference type="PANTHER" id="PTHR43744">
    <property type="entry name" value="ABC TRANSPORTER PERMEASE PROTEIN MG189-RELATED-RELATED"/>
    <property type="match status" value="1"/>
</dbReference>
<dbReference type="CDD" id="cd06261">
    <property type="entry name" value="TM_PBP2"/>
    <property type="match status" value="1"/>
</dbReference>
<dbReference type="Gene3D" id="1.10.3720.10">
    <property type="entry name" value="MetI-like"/>
    <property type="match status" value="1"/>
</dbReference>
<keyword evidence="4 7" id="KW-0812">Transmembrane</keyword>
<dbReference type="InterPro" id="IPR000515">
    <property type="entry name" value="MetI-like"/>
</dbReference>
<sequence length="287" mass="31482">MTAVSTRRSGATALSRTTGHIAIALVGLLMFYPLLWMLSSSFKPVSEIFGPGSGALIPGSPSLDNYSEGWTGPGLPFTRYLINSLIVCTLTVLGNVLSCSLAAFAFARMQFLGRKAFFAAMLATVMLPQHVTLISQYAIFRDLGWLDTYLPLVVPKFLATEAFFVFLMVQFIRGIPRELDEAARIDGCSWWGIYRKIVLPLLSPALVTTAIFSFIWAYNDFLAPLIYISSPEKLTVPLALRTFLDSSGQSAWGQLFAMSIVTLIPVVAAFVIFQRRIVEGVSTTGLK</sequence>
<evidence type="ECO:0000259" key="8">
    <source>
        <dbReference type="PROSITE" id="PS50928"/>
    </source>
</evidence>
<evidence type="ECO:0000256" key="7">
    <source>
        <dbReference type="RuleBase" id="RU363032"/>
    </source>
</evidence>
<evidence type="ECO:0000256" key="4">
    <source>
        <dbReference type="ARBA" id="ARBA00022692"/>
    </source>
</evidence>
<organism evidence="9 10">
    <name type="scientific">Ruania alkalisoli</name>
    <dbReference type="NCBI Taxonomy" id="2779775"/>
    <lineage>
        <taxon>Bacteria</taxon>
        <taxon>Bacillati</taxon>
        <taxon>Actinomycetota</taxon>
        <taxon>Actinomycetes</taxon>
        <taxon>Micrococcales</taxon>
        <taxon>Ruaniaceae</taxon>
        <taxon>Ruania</taxon>
    </lineage>
</organism>
<evidence type="ECO:0000256" key="1">
    <source>
        <dbReference type="ARBA" id="ARBA00004651"/>
    </source>
</evidence>
<dbReference type="PROSITE" id="PS50928">
    <property type="entry name" value="ABC_TM1"/>
    <property type="match status" value="1"/>
</dbReference>
<keyword evidence="2 7" id="KW-0813">Transport</keyword>
<evidence type="ECO:0000256" key="3">
    <source>
        <dbReference type="ARBA" id="ARBA00022475"/>
    </source>
</evidence>
<dbReference type="SUPFAM" id="SSF161098">
    <property type="entry name" value="MetI-like"/>
    <property type="match status" value="1"/>
</dbReference>
<dbReference type="Pfam" id="PF00528">
    <property type="entry name" value="BPD_transp_1"/>
    <property type="match status" value="1"/>
</dbReference>
<evidence type="ECO:0000313" key="9">
    <source>
        <dbReference type="EMBL" id="QOR70853.1"/>
    </source>
</evidence>
<dbReference type="RefSeq" id="WP_193497525.1">
    <property type="nucleotide sequence ID" value="NZ_CP063169.1"/>
</dbReference>
<gene>
    <name evidence="9" type="ORF">IM660_00590</name>
</gene>
<dbReference type="InterPro" id="IPR035906">
    <property type="entry name" value="MetI-like_sf"/>
</dbReference>
<dbReference type="EMBL" id="CP063169">
    <property type="protein sequence ID" value="QOR70853.1"/>
    <property type="molecule type" value="Genomic_DNA"/>
</dbReference>
<feature type="transmembrane region" description="Helical" evidence="7">
    <location>
        <begin position="116"/>
        <end position="137"/>
    </location>
</feature>
<keyword evidence="10" id="KW-1185">Reference proteome</keyword>
<dbReference type="PANTHER" id="PTHR43744:SF6">
    <property type="entry name" value="ABC TRANSPORTER PERMEASE PROTEIN YESQ-RELATED"/>
    <property type="match status" value="1"/>
</dbReference>
<reference evidence="9 10" key="1">
    <citation type="submission" date="2020-10" db="EMBL/GenBank/DDBJ databases">
        <title>Haloactinobacterium sp. RN3S43, a bacterium isolated from saline soil.</title>
        <authorList>
            <person name="Sun J.-Q."/>
        </authorList>
    </citation>
    <scope>NUCLEOTIDE SEQUENCE [LARGE SCALE GENOMIC DNA]</scope>
    <source>
        <strain evidence="9 10">RN3S43</strain>
    </source>
</reference>
<keyword evidence="5 7" id="KW-1133">Transmembrane helix</keyword>
<dbReference type="Proteomes" id="UP000593758">
    <property type="component" value="Chromosome"/>
</dbReference>
<evidence type="ECO:0000313" key="10">
    <source>
        <dbReference type="Proteomes" id="UP000593758"/>
    </source>
</evidence>
<evidence type="ECO:0000256" key="6">
    <source>
        <dbReference type="ARBA" id="ARBA00023136"/>
    </source>
</evidence>
<dbReference type="AlphaFoldDB" id="A0A7M1SW43"/>
<feature type="transmembrane region" description="Helical" evidence="7">
    <location>
        <begin position="251"/>
        <end position="273"/>
    </location>
</feature>
<proteinExistence type="inferred from homology"/>
<keyword evidence="3" id="KW-1003">Cell membrane</keyword>
<feature type="transmembrane region" description="Helical" evidence="7">
    <location>
        <begin position="197"/>
        <end position="218"/>
    </location>
</feature>
<feature type="transmembrane region" description="Helical" evidence="7">
    <location>
        <begin position="80"/>
        <end position="104"/>
    </location>
</feature>
<comment type="subcellular location">
    <subcellularLocation>
        <location evidence="1 7">Cell membrane</location>
        <topology evidence="1 7">Multi-pass membrane protein</topology>
    </subcellularLocation>
</comment>
<dbReference type="GO" id="GO:0005886">
    <property type="term" value="C:plasma membrane"/>
    <property type="evidence" value="ECO:0007669"/>
    <property type="project" value="UniProtKB-SubCell"/>
</dbReference>
<accession>A0A7M1SW43</accession>
<feature type="transmembrane region" description="Helical" evidence="7">
    <location>
        <begin position="21"/>
        <end position="39"/>
    </location>
</feature>
<dbReference type="GO" id="GO:0055085">
    <property type="term" value="P:transmembrane transport"/>
    <property type="evidence" value="ECO:0007669"/>
    <property type="project" value="InterPro"/>
</dbReference>
<name>A0A7M1SW43_9MICO</name>
<feature type="transmembrane region" description="Helical" evidence="7">
    <location>
        <begin position="157"/>
        <end position="176"/>
    </location>
</feature>
<evidence type="ECO:0000256" key="5">
    <source>
        <dbReference type="ARBA" id="ARBA00022989"/>
    </source>
</evidence>